<dbReference type="GeneID" id="94845024"/>
<keyword evidence="1" id="KW-0812">Transmembrane</keyword>
<evidence type="ECO:0000313" key="2">
    <source>
        <dbReference type="EMBL" id="OHS98083.1"/>
    </source>
</evidence>
<gene>
    <name evidence="2" type="ORF">TRFO_35546</name>
</gene>
<feature type="transmembrane region" description="Helical" evidence="1">
    <location>
        <begin position="267"/>
        <end position="285"/>
    </location>
</feature>
<feature type="transmembrane region" description="Helical" evidence="1">
    <location>
        <begin position="43"/>
        <end position="63"/>
    </location>
</feature>
<dbReference type="PANTHER" id="PTHR31918:SF1">
    <property type="entry name" value="TRANSMEMBRANE PROTEIN 181"/>
    <property type="match status" value="1"/>
</dbReference>
<dbReference type="AlphaFoldDB" id="A0A1J4JKJ7"/>
<feature type="transmembrane region" description="Helical" evidence="1">
    <location>
        <begin position="367"/>
        <end position="384"/>
    </location>
</feature>
<reference evidence="2" key="1">
    <citation type="submission" date="2016-10" db="EMBL/GenBank/DDBJ databases">
        <authorList>
            <person name="Benchimol M."/>
            <person name="Almeida L.G."/>
            <person name="Vasconcelos A.T."/>
            <person name="Perreira-Neves A."/>
            <person name="Rosa I.A."/>
            <person name="Tasca T."/>
            <person name="Bogo M.R."/>
            <person name="de Souza W."/>
        </authorList>
    </citation>
    <scope>NUCLEOTIDE SEQUENCE [LARGE SCALE GENOMIC DNA]</scope>
    <source>
        <strain evidence="2">K</strain>
    </source>
</reference>
<feature type="transmembrane region" description="Helical" evidence="1">
    <location>
        <begin position="336"/>
        <end position="360"/>
    </location>
</feature>
<dbReference type="EMBL" id="MLAK01001075">
    <property type="protein sequence ID" value="OHS98083.1"/>
    <property type="molecule type" value="Genomic_DNA"/>
</dbReference>
<keyword evidence="3" id="KW-1185">Reference proteome</keyword>
<evidence type="ECO:0000313" key="3">
    <source>
        <dbReference type="Proteomes" id="UP000179807"/>
    </source>
</evidence>
<accession>A0A1J4JKJ7</accession>
<feature type="transmembrane region" description="Helical" evidence="1">
    <location>
        <begin position="231"/>
        <end position="252"/>
    </location>
</feature>
<proteinExistence type="predicted"/>
<dbReference type="RefSeq" id="XP_068351220.1">
    <property type="nucleotide sequence ID" value="XM_068510320.1"/>
</dbReference>
<dbReference type="Proteomes" id="UP000179807">
    <property type="component" value="Unassembled WGS sequence"/>
</dbReference>
<sequence length="447" mass="51016">MRYFKSIECFGRISYNISLLMRAILQDETSLETPLDRMSNASAFIWLVIIFSSLLISSLVSFIPSNTSIIKSLSNNYPQGESLISHRSQFDRLTPFSGFLYLYITPNFEIYENKNLTFSIKGYLKFLDNSLNEYQSQTITKNMSLICTKISCPPIPIFETNLVDFSAISLYADVECNFPGMTSVTFWSLSLRTTISIIGCFLIMLITIPISLLLIFIVPSRFRPSTKDHKATLFLGIGLIFIDGPWLLMRYYIPSYSSHVFDISPDFFHLIFIIFSMYFISSRTLELPNRIFNSKLILLSVCSLCVMNVAIQLMVTDFMPPSTLSLHINESSLLKYSFYTIAFIYHGIVIGLLIFGVLFLQIESFQVLLLVSFSLIILEVIDIIRTLLRMFISIDQIGFCFATDLFYILMANVISFFFLSSNLPNGFHIPASQEEDGQVLDVIPDDE</sequence>
<dbReference type="InterPro" id="IPR040416">
    <property type="entry name" value="TMEM181"/>
</dbReference>
<keyword evidence="1" id="KW-0472">Membrane</keyword>
<comment type="caution">
    <text evidence="2">The sequence shown here is derived from an EMBL/GenBank/DDBJ whole genome shotgun (WGS) entry which is preliminary data.</text>
</comment>
<dbReference type="VEuPathDB" id="TrichDB:TRFO_35546"/>
<feature type="transmembrane region" description="Helical" evidence="1">
    <location>
        <begin position="396"/>
        <end position="419"/>
    </location>
</feature>
<protein>
    <submittedName>
        <fullName evidence="2">Uncharacterized protein</fullName>
    </submittedName>
</protein>
<name>A0A1J4JKJ7_9EUKA</name>
<dbReference type="GO" id="GO:0015643">
    <property type="term" value="F:toxic substance binding"/>
    <property type="evidence" value="ECO:0007669"/>
    <property type="project" value="InterPro"/>
</dbReference>
<keyword evidence="1" id="KW-1133">Transmembrane helix</keyword>
<feature type="transmembrane region" description="Helical" evidence="1">
    <location>
        <begin position="297"/>
        <end position="316"/>
    </location>
</feature>
<organism evidence="2 3">
    <name type="scientific">Tritrichomonas foetus</name>
    <dbReference type="NCBI Taxonomy" id="1144522"/>
    <lineage>
        <taxon>Eukaryota</taxon>
        <taxon>Metamonada</taxon>
        <taxon>Parabasalia</taxon>
        <taxon>Tritrichomonadida</taxon>
        <taxon>Tritrichomonadidae</taxon>
        <taxon>Tritrichomonas</taxon>
    </lineage>
</organism>
<dbReference type="PANTHER" id="PTHR31918">
    <property type="entry name" value="TRANSMEMBRANE PROTEIN 181"/>
    <property type="match status" value="1"/>
</dbReference>
<feature type="transmembrane region" description="Helical" evidence="1">
    <location>
        <begin position="195"/>
        <end position="219"/>
    </location>
</feature>
<evidence type="ECO:0000256" key="1">
    <source>
        <dbReference type="SAM" id="Phobius"/>
    </source>
</evidence>